<keyword evidence="2" id="KW-0808">Transferase</keyword>
<organism evidence="2 3">
    <name type="scientific">Actinomadura rubrisoli</name>
    <dbReference type="NCBI Taxonomy" id="2530368"/>
    <lineage>
        <taxon>Bacteria</taxon>
        <taxon>Bacillati</taxon>
        <taxon>Actinomycetota</taxon>
        <taxon>Actinomycetes</taxon>
        <taxon>Streptosporangiales</taxon>
        <taxon>Thermomonosporaceae</taxon>
        <taxon>Actinomadura</taxon>
    </lineage>
</organism>
<name>A0A4R5C6U7_9ACTN</name>
<dbReference type="InterPro" id="IPR038727">
    <property type="entry name" value="NadR/Ttd14_AAA_dom"/>
</dbReference>
<dbReference type="EMBL" id="SMKU01000025">
    <property type="protein sequence ID" value="TDD93843.1"/>
    <property type="molecule type" value="Genomic_DNA"/>
</dbReference>
<dbReference type="Gene3D" id="3.40.50.300">
    <property type="entry name" value="P-loop containing nucleotide triphosphate hydrolases"/>
    <property type="match status" value="1"/>
</dbReference>
<comment type="caution">
    <text evidence="2">The sequence shown here is derived from an EMBL/GenBank/DDBJ whole genome shotgun (WGS) entry which is preliminary data.</text>
</comment>
<dbReference type="AlphaFoldDB" id="A0A4R5C6U7"/>
<dbReference type="Pfam" id="PF13521">
    <property type="entry name" value="AAA_28"/>
    <property type="match status" value="1"/>
</dbReference>
<dbReference type="RefSeq" id="WP_131890551.1">
    <property type="nucleotide sequence ID" value="NZ_SMKU01000025.1"/>
</dbReference>
<gene>
    <name evidence="2" type="ORF">E1298_08055</name>
</gene>
<dbReference type="GO" id="GO:0016301">
    <property type="term" value="F:kinase activity"/>
    <property type="evidence" value="ECO:0007669"/>
    <property type="project" value="UniProtKB-KW"/>
</dbReference>
<feature type="domain" description="NadR/Ttd14 AAA" evidence="1">
    <location>
        <begin position="9"/>
        <end position="175"/>
    </location>
</feature>
<evidence type="ECO:0000313" key="3">
    <source>
        <dbReference type="Proteomes" id="UP000294513"/>
    </source>
</evidence>
<protein>
    <submittedName>
        <fullName evidence="2">Thymidylate kinase</fullName>
    </submittedName>
</protein>
<evidence type="ECO:0000259" key="1">
    <source>
        <dbReference type="Pfam" id="PF13521"/>
    </source>
</evidence>
<sequence>MPIRDCTVIAIEGTHASGKTTLVHALTSHYREHGVHVACTGEPARVSPFMEDIVLHHVGTFDVVAELDALGAQLTAQLRTARHHQLLICDKTLLNAVAYARMLLPIEDRAVLDAMAHLGRATAQLYDAVVYTADAFNPRPRGDRFRDKVAGQQDQLDELLRAELAAARLDPITVPEKLSTADRVRWISARLTTQGVIPALA</sequence>
<evidence type="ECO:0000313" key="2">
    <source>
        <dbReference type="EMBL" id="TDD93843.1"/>
    </source>
</evidence>
<keyword evidence="2" id="KW-0418">Kinase</keyword>
<accession>A0A4R5C6U7</accession>
<dbReference type="SUPFAM" id="SSF52540">
    <property type="entry name" value="P-loop containing nucleoside triphosphate hydrolases"/>
    <property type="match status" value="1"/>
</dbReference>
<dbReference type="OrthoDB" id="3533703at2"/>
<reference evidence="2 3" key="1">
    <citation type="submission" date="2019-03" db="EMBL/GenBank/DDBJ databases">
        <title>Draft genome sequences of novel Actinobacteria.</title>
        <authorList>
            <person name="Sahin N."/>
            <person name="Ay H."/>
            <person name="Saygin H."/>
        </authorList>
    </citation>
    <scope>NUCLEOTIDE SEQUENCE [LARGE SCALE GENOMIC DNA]</scope>
    <source>
        <strain evidence="2 3">H3C3</strain>
    </source>
</reference>
<keyword evidence="3" id="KW-1185">Reference proteome</keyword>
<dbReference type="InterPro" id="IPR027417">
    <property type="entry name" value="P-loop_NTPase"/>
</dbReference>
<proteinExistence type="predicted"/>
<dbReference type="Proteomes" id="UP000294513">
    <property type="component" value="Unassembled WGS sequence"/>
</dbReference>